<evidence type="ECO:0000313" key="3">
    <source>
        <dbReference type="Proteomes" id="UP000655225"/>
    </source>
</evidence>
<reference evidence="2 3" key="1">
    <citation type="submission" date="2020-04" db="EMBL/GenBank/DDBJ databases">
        <title>Plant Genome Project.</title>
        <authorList>
            <person name="Zhang R.-G."/>
        </authorList>
    </citation>
    <scope>NUCLEOTIDE SEQUENCE [LARGE SCALE GENOMIC DNA]</scope>
    <source>
        <strain evidence="2">YNK0</strain>
        <tissue evidence="2">Leaf</tissue>
    </source>
</reference>
<feature type="region of interest" description="Disordered" evidence="1">
    <location>
        <begin position="1"/>
        <end position="23"/>
    </location>
</feature>
<evidence type="ECO:0000256" key="1">
    <source>
        <dbReference type="SAM" id="MobiDB-lite"/>
    </source>
</evidence>
<feature type="compositionally biased region" description="Polar residues" evidence="1">
    <location>
        <begin position="1"/>
        <end position="20"/>
    </location>
</feature>
<dbReference type="AlphaFoldDB" id="A0A834ZEL3"/>
<evidence type="ECO:0000313" key="2">
    <source>
        <dbReference type="EMBL" id="KAF8404125.1"/>
    </source>
</evidence>
<organism evidence="2 3">
    <name type="scientific">Tetracentron sinense</name>
    <name type="common">Spur-leaf</name>
    <dbReference type="NCBI Taxonomy" id="13715"/>
    <lineage>
        <taxon>Eukaryota</taxon>
        <taxon>Viridiplantae</taxon>
        <taxon>Streptophyta</taxon>
        <taxon>Embryophyta</taxon>
        <taxon>Tracheophyta</taxon>
        <taxon>Spermatophyta</taxon>
        <taxon>Magnoliopsida</taxon>
        <taxon>Trochodendrales</taxon>
        <taxon>Trochodendraceae</taxon>
        <taxon>Tetracentron</taxon>
    </lineage>
</organism>
<comment type="caution">
    <text evidence="2">The sequence shown here is derived from an EMBL/GenBank/DDBJ whole genome shotgun (WGS) entry which is preliminary data.</text>
</comment>
<sequence length="128" mass="14526">MPHRQCQQGPLQLRTSSSDSDSLHHRPWWIEVSNLEIVDLREAASSRAKLVETTMKLSELGEELEASKANGCQVVQEFNANAGYRVQADVLFGMGFLNYLHILPSRKKLISILHNFSGIMKPCRMHCF</sequence>
<accession>A0A834ZEL3</accession>
<dbReference type="EMBL" id="JABCRI010000006">
    <property type="protein sequence ID" value="KAF8404125.1"/>
    <property type="molecule type" value="Genomic_DNA"/>
</dbReference>
<dbReference type="Proteomes" id="UP000655225">
    <property type="component" value="Unassembled WGS sequence"/>
</dbReference>
<gene>
    <name evidence="2" type="ORF">HHK36_009005</name>
</gene>
<proteinExistence type="predicted"/>
<keyword evidence="3" id="KW-1185">Reference proteome</keyword>
<name>A0A834ZEL3_TETSI</name>
<dbReference type="OrthoDB" id="66620at2759"/>
<protein>
    <submittedName>
        <fullName evidence="2">Uncharacterized protein</fullName>
    </submittedName>
</protein>